<dbReference type="GO" id="GO:0005759">
    <property type="term" value="C:mitochondrial matrix"/>
    <property type="evidence" value="ECO:0007669"/>
    <property type="project" value="InterPro"/>
</dbReference>
<dbReference type="Pfam" id="PF09029">
    <property type="entry name" value="Preseq_ALAS"/>
    <property type="match status" value="1"/>
</dbReference>
<dbReference type="GO" id="GO:0003870">
    <property type="term" value="F:5-aminolevulinate synthase activity"/>
    <property type="evidence" value="ECO:0007669"/>
    <property type="project" value="InterPro"/>
</dbReference>
<organism evidence="9 10">
    <name type="scientific">Oreochromis niloticus</name>
    <name type="common">Nile tilapia</name>
    <name type="synonym">Tilapia nilotica</name>
    <dbReference type="NCBI Taxonomy" id="8128"/>
    <lineage>
        <taxon>Eukaryota</taxon>
        <taxon>Metazoa</taxon>
        <taxon>Chordata</taxon>
        <taxon>Craniata</taxon>
        <taxon>Vertebrata</taxon>
        <taxon>Euteleostomi</taxon>
        <taxon>Actinopterygii</taxon>
        <taxon>Neopterygii</taxon>
        <taxon>Teleostei</taxon>
        <taxon>Neoteleostei</taxon>
        <taxon>Acanthomorphata</taxon>
        <taxon>Ovalentaria</taxon>
        <taxon>Cichlomorphae</taxon>
        <taxon>Cichliformes</taxon>
        <taxon>Cichlidae</taxon>
        <taxon>African cichlids</taxon>
        <taxon>Pseudocrenilabrinae</taxon>
        <taxon>Oreochromini</taxon>
        <taxon>Oreochromis</taxon>
    </lineage>
</organism>
<feature type="domain" description="Aminotransferase class I/classII large" evidence="7">
    <location>
        <begin position="257"/>
        <end position="378"/>
    </location>
</feature>
<keyword evidence="4" id="KW-0012">Acyltransferase</keyword>
<dbReference type="OMA" id="CHNINVQ"/>
<dbReference type="SUPFAM" id="SSF53383">
    <property type="entry name" value="PLP-dependent transferases"/>
    <property type="match status" value="1"/>
</dbReference>
<evidence type="ECO:0000256" key="5">
    <source>
        <dbReference type="SAM" id="Coils"/>
    </source>
</evidence>
<dbReference type="GO" id="GO:0042541">
    <property type="term" value="P:hemoglobin biosynthetic process"/>
    <property type="evidence" value="ECO:0007669"/>
    <property type="project" value="TreeGrafter"/>
</dbReference>
<dbReference type="Gene3D" id="3.40.640.10">
    <property type="entry name" value="Type I PLP-dependent aspartate aminotransferase-like (Major domain)"/>
    <property type="match status" value="1"/>
</dbReference>
<evidence type="ECO:0000256" key="6">
    <source>
        <dbReference type="SAM" id="Phobius"/>
    </source>
</evidence>
<dbReference type="Ensembl" id="ENSONIT00000091304.1">
    <property type="protein sequence ID" value="ENSONIP00000060335.1"/>
    <property type="gene ID" value="ENSONIG00000040172.1"/>
</dbReference>
<evidence type="ECO:0000259" key="7">
    <source>
        <dbReference type="Pfam" id="PF00155"/>
    </source>
</evidence>
<keyword evidence="6" id="KW-0812">Transmembrane</keyword>
<evidence type="ECO:0000259" key="8">
    <source>
        <dbReference type="Pfam" id="PF09029"/>
    </source>
</evidence>
<keyword evidence="10" id="KW-1185">Reference proteome</keyword>
<dbReference type="GeneTree" id="ENSGT00940000156030"/>
<evidence type="ECO:0000313" key="9">
    <source>
        <dbReference type="Ensembl" id="ENSONIP00000060335.1"/>
    </source>
</evidence>
<dbReference type="InterPro" id="IPR015421">
    <property type="entry name" value="PyrdxlP-dep_Trfase_major"/>
</dbReference>
<dbReference type="Proteomes" id="UP000005207">
    <property type="component" value="Linkage group LG20"/>
</dbReference>
<gene>
    <name evidence="9" type="primary">ALAS1</name>
</gene>
<reference evidence="9" key="3">
    <citation type="submission" date="2025-09" db="UniProtKB">
        <authorList>
            <consortium name="Ensembl"/>
        </authorList>
    </citation>
    <scope>IDENTIFICATION</scope>
</reference>
<dbReference type="Pfam" id="PF00155">
    <property type="entry name" value="Aminotran_1_2"/>
    <property type="match status" value="1"/>
</dbReference>
<dbReference type="Gene3D" id="3.90.1150.10">
    <property type="entry name" value="Aspartate Aminotransferase, domain 1"/>
    <property type="match status" value="1"/>
</dbReference>
<reference evidence="10" key="1">
    <citation type="submission" date="2012-01" db="EMBL/GenBank/DDBJ databases">
        <title>The Genome Sequence of Oreochromis niloticus (Nile Tilapia).</title>
        <authorList>
            <consortium name="Broad Institute Genome Assembly Team"/>
            <consortium name="Broad Institute Sequencing Platform"/>
            <person name="Di Palma F."/>
            <person name="Johnson J."/>
            <person name="Lander E.S."/>
            <person name="Lindblad-Toh K."/>
        </authorList>
    </citation>
    <scope>NUCLEOTIDE SEQUENCE [LARGE SCALE GENOMIC DNA]</scope>
</reference>
<dbReference type="GO" id="GO:0030170">
    <property type="term" value="F:pyridoxal phosphate binding"/>
    <property type="evidence" value="ECO:0007669"/>
    <property type="project" value="InterPro"/>
</dbReference>
<dbReference type="GO" id="GO:0048821">
    <property type="term" value="P:erythrocyte development"/>
    <property type="evidence" value="ECO:0007669"/>
    <property type="project" value="TreeGrafter"/>
</dbReference>
<feature type="coiled-coil region" evidence="5">
    <location>
        <begin position="36"/>
        <end position="70"/>
    </location>
</feature>
<feature type="domain" description="5-aminolevulinate synthase presequence" evidence="8">
    <location>
        <begin position="6"/>
        <end position="61"/>
    </location>
</feature>
<dbReference type="InterPro" id="IPR050087">
    <property type="entry name" value="AON_synthase_class-II"/>
</dbReference>
<accession>A0A669DNC4</accession>
<dbReference type="PANTHER" id="PTHR13693">
    <property type="entry name" value="CLASS II AMINOTRANSFERASE/8-AMINO-7-OXONONANOATE SYNTHASE"/>
    <property type="match status" value="1"/>
</dbReference>
<evidence type="ECO:0000313" key="10">
    <source>
        <dbReference type="Proteomes" id="UP000005207"/>
    </source>
</evidence>
<dbReference type="InterPro" id="IPR015424">
    <property type="entry name" value="PyrdxlP-dep_Trfase"/>
</dbReference>
<evidence type="ECO:0000256" key="1">
    <source>
        <dbReference type="ARBA" id="ARBA00001933"/>
    </source>
</evidence>
<keyword evidence="6" id="KW-0472">Membrane</keyword>
<protein>
    <submittedName>
        <fullName evidence="9">5'-aminolevulinate synthase 1</fullName>
    </submittedName>
</protein>
<dbReference type="PANTHER" id="PTHR13693:SF50">
    <property type="entry name" value="5-AMINOLEVULINATE SYNTHASE, NON-SPECIFIC, MITOCHONDRIAL"/>
    <property type="match status" value="1"/>
</dbReference>
<keyword evidence="3" id="KW-0808">Transferase</keyword>
<keyword evidence="6" id="KW-1133">Transmembrane helix</keyword>
<keyword evidence="5" id="KW-0175">Coiled coil</keyword>
<dbReference type="InterPro" id="IPR004839">
    <property type="entry name" value="Aminotransferase_I/II_large"/>
</dbReference>
<feature type="transmembrane region" description="Helical" evidence="6">
    <location>
        <begin position="153"/>
        <end position="171"/>
    </location>
</feature>
<evidence type="ECO:0000256" key="3">
    <source>
        <dbReference type="ARBA" id="ARBA00022679"/>
    </source>
</evidence>
<evidence type="ECO:0000256" key="4">
    <source>
        <dbReference type="ARBA" id="ARBA00023315"/>
    </source>
</evidence>
<dbReference type="GO" id="GO:0006783">
    <property type="term" value="P:heme biosynthetic process"/>
    <property type="evidence" value="ECO:0007669"/>
    <property type="project" value="TreeGrafter"/>
</dbReference>
<comment type="similarity">
    <text evidence="2">Belongs to the class-II pyridoxal-phosphate-dependent aminotransferase family.</text>
</comment>
<sequence length="413" mass="46272">IKILTPDPKCKLKLPTGHFTPPAVQAVSSKCPFLAAEMVQKNNRLAREARMELQEDVQEIHKKKKNLKKQIHTYRVFKMSLLVSYSRKLLNVFHTKRDVPVWCSNNYLGMSHHPKYAVQNHGASAGEAPNISITSNFHVDLHYELPDLPGKDAAPLFTFCFVIFFFLLFILRGCEIYSEAGNHASVIQGLSNSGLLEKSDPSTSKIIAFEAVHSMDGAVCLLEGMCNVAHKFGAITFQTFSDNCCNQLFWGLYCQQQPLVDTVPCYAAGFFSTASLPPMLLAGEYIKILKSEEGHVLRRKHQMTVKLLRQMLMDSGFPVVYCPNHIIPTVGNAEKNTVVCDTMTSCHNINVQAIDYPAVGKGEELLRIAPTTDHTPQMMIVCQFKNSVEVGLDLRSPSLAECNFCQQLLRFER</sequence>
<reference evidence="9" key="2">
    <citation type="submission" date="2025-08" db="UniProtKB">
        <authorList>
            <consortium name="Ensembl"/>
        </authorList>
    </citation>
    <scope>IDENTIFICATION</scope>
</reference>
<comment type="cofactor">
    <cofactor evidence="1">
        <name>pyridoxal 5'-phosphate</name>
        <dbReference type="ChEBI" id="CHEBI:597326"/>
    </cofactor>
</comment>
<dbReference type="InParanoid" id="A0A669DNC4"/>
<dbReference type="InterPro" id="IPR015422">
    <property type="entry name" value="PyrdxlP-dep_Trfase_small"/>
</dbReference>
<evidence type="ECO:0000256" key="2">
    <source>
        <dbReference type="ARBA" id="ARBA00008392"/>
    </source>
</evidence>
<name>A0A669DNC4_ORENI</name>
<dbReference type="InterPro" id="IPR015118">
    <property type="entry name" value="5aminolev_synth_preseq"/>
</dbReference>
<proteinExistence type="inferred from homology"/>
<dbReference type="AlphaFoldDB" id="A0A669DNC4"/>